<dbReference type="InterPro" id="IPR001757">
    <property type="entry name" value="P_typ_ATPase"/>
</dbReference>
<dbReference type="EMBL" id="FXSZ01000005">
    <property type="protein sequence ID" value="SMO65954.1"/>
    <property type="molecule type" value="Genomic_DNA"/>
</dbReference>
<keyword evidence="4 11" id="KW-0812">Transmembrane</keyword>
<evidence type="ECO:0000313" key="14">
    <source>
        <dbReference type="Proteomes" id="UP000315971"/>
    </source>
</evidence>
<protein>
    <submittedName>
        <fullName evidence="13">Ca2+-transporting ATPase</fullName>
    </submittedName>
</protein>
<dbReference type="PRINTS" id="PR00120">
    <property type="entry name" value="HATPASE"/>
</dbReference>
<dbReference type="InterPro" id="IPR023298">
    <property type="entry name" value="ATPase_P-typ_TM_dom_sf"/>
</dbReference>
<dbReference type="PANTHER" id="PTHR43294:SF21">
    <property type="entry name" value="CATION TRANSPORTING ATPASE"/>
    <property type="match status" value="1"/>
</dbReference>
<dbReference type="SUPFAM" id="SSF56784">
    <property type="entry name" value="HAD-like"/>
    <property type="match status" value="1"/>
</dbReference>
<dbReference type="GO" id="GO:0046873">
    <property type="term" value="F:metal ion transmembrane transporter activity"/>
    <property type="evidence" value="ECO:0007669"/>
    <property type="project" value="UniProtKB-ARBA"/>
</dbReference>
<dbReference type="Gene3D" id="3.40.50.1000">
    <property type="entry name" value="HAD superfamily/HAD-like"/>
    <property type="match status" value="1"/>
</dbReference>
<evidence type="ECO:0000256" key="5">
    <source>
        <dbReference type="ARBA" id="ARBA00022723"/>
    </source>
</evidence>
<dbReference type="OrthoDB" id="9770315at2"/>
<feature type="transmembrane region" description="Helical" evidence="11">
    <location>
        <begin position="266"/>
        <end position="294"/>
    </location>
</feature>
<dbReference type="FunFam" id="3.40.50.1000:FF:000028">
    <property type="entry name" value="Calcium-transporting P-type ATPase, putative"/>
    <property type="match status" value="1"/>
</dbReference>
<dbReference type="InterPro" id="IPR023214">
    <property type="entry name" value="HAD_sf"/>
</dbReference>
<dbReference type="GO" id="GO:0005524">
    <property type="term" value="F:ATP binding"/>
    <property type="evidence" value="ECO:0007669"/>
    <property type="project" value="UniProtKB-KW"/>
</dbReference>
<dbReference type="Pfam" id="PF00690">
    <property type="entry name" value="Cation_ATPase_N"/>
    <property type="match status" value="1"/>
</dbReference>
<gene>
    <name evidence="13" type="ORF">SAMN06265350_105205</name>
</gene>
<evidence type="ECO:0000259" key="12">
    <source>
        <dbReference type="SMART" id="SM00831"/>
    </source>
</evidence>
<feature type="transmembrane region" description="Helical" evidence="11">
    <location>
        <begin position="835"/>
        <end position="854"/>
    </location>
</feature>
<keyword evidence="14" id="KW-1185">Reference proteome</keyword>
<dbReference type="GO" id="GO:0046872">
    <property type="term" value="F:metal ion binding"/>
    <property type="evidence" value="ECO:0007669"/>
    <property type="project" value="UniProtKB-KW"/>
</dbReference>
<dbReference type="PANTHER" id="PTHR43294">
    <property type="entry name" value="SODIUM/POTASSIUM-TRANSPORTING ATPASE SUBUNIT ALPHA"/>
    <property type="match status" value="1"/>
</dbReference>
<dbReference type="CDD" id="cd02089">
    <property type="entry name" value="P-type_ATPase_Ca_prok"/>
    <property type="match status" value="1"/>
</dbReference>
<evidence type="ECO:0000256" key="7">
    <source>
        <dbReference type="ARBA" id="ARBA00022840"/>
    </source>
</evidence>
<evidence type="ECO:0000256" key="8">
    <source>
        <dbReference type="ARBA" id="ARBA00022967"/>
    </source>
</evidence>
<evidence type="ECO:0000313" key="13">
    <source>
        <dbReference type="EMBL" id="SMO65954.1"/>
    </source>
</evidence>
<feature type="transmembrane region" description="Helical" evidence="11">
    <location>
        <begin position="804"/>
        <end position="823"/>
    </location>
</feature>
<feature type="domain" description="Cation-transporting P-type ATPase N-terminal" evidence="12">
    <location>
        <begin position="2"/>
        <end position="75"/>
    </location>
</feature>
<name>A0A521D2Q2_9SPHI</name>
<organism evidence="13 14">
    <name type="scientific">Solitalea koreensis</name>
    <dbReference type="NCBI Taxonomy" id="543615"/>
    <lineage>
        <taxon>Bacteria</taxon>
        <taxon>Pseudomonadati</taxon>
        <taxon>Bacteroidota</taxon>
        <taxon>Sphingobacteriia</taxon>
        <taxon>Sphingobacteriales</taxon>
        <taxon>Sphingobacteriaceae</taxon>
        <taxon>Solitalea</taxon>
    </lineage>
</organism>
<keyword evidence="3" id="KW-1003">Cell membrane</keyword>
<reference evidence="13 14" key="1">
    <citation type="submission" date="2017-05" db="EMBL/GenBank/DDBJ databases">
        <authorList>
            <person name="Varghese N."/>
            <person name="Submissions S."/>
        </authorList>
    </citation>
    <scope>NUCLEOTIDE SEQUENCE [LARGE SCALE GENOMIC DNA]</scope>
    <source>
        <strain evidence="13 14">DSM 21342</strain>
    </source>
</reference>
<dbReference type="FunFam" id="3.40.50.1000:FF:000001">
    <property type="entry name" value="Phospholipid-transporting ATPase IC"/>
    <property type="match status" value="1"/>
</dbReference>
<keyword evidence="7" id="KW-0067">ATP-binding</keyword>
<dbReference type="SUPFAM" id="SSF81653">
    <property type="entry name" value="Calcium ATPase, transduction domain A"/>
    <property type="match status" value="1"/>
</dbReference>
<evidence type="ECO:0000256" key="6">
    <source>
        <dbReference type="ARBA" id="ARBA00022741"/>
    </source>
</evidence>
<keyword evidence="9 11" id="KW-1133">Transmembrane helix</keyword>
<dbReference type="AlphaFoldDB" id="A0A521D2Q2"/>
<dbReference type="FunFam" id="2.70.150.10:FF:000016">
    <property type="entry name" value="Calcium-transporting P-type ATPase putative"/>
    <property type="match status" value="1"/>
</dbReference>
<dbReference type="SFLD" id="SFLDS00003">
    <property type="entry name" value="Haloacid_Dehalogenase"/>
    <property type="match status" value="1"/>
</dbReference>
<dbReference type="GO" id="GO:0140352">
    <property type="term" value="P:export from cell"/>
    <property type="evidence" value="ECO:0007669"/>
    <property type="project" value="UniProtKB-ARBA"/>
</dbReference>
<dbReference type="SMART" id="SM00831">
    <property type="entry name" value="Cation_ATPase_N"/>
    <property type="match status" value="1"/>
</dbReference>
<dbReference type="GO" id="GO:0098662">
    <property type="term" value="P:inorganic cation transmembrane transport"/>
    <property type="evidence" value="ECO:0007669"/>
    <property type="project" value="UniProtKB-ARBA"/>
</dbReference>
<dbReference type="GO" id="GO:0019829">
    <property type="term" value="F:ATPase-coupled monoatomic cation transmembrane transporter activity"/>
    <property type="evidence" value="ECO:0007669"/>
    <property type="project" value="UniProtKB-ARBA"/>
</dbReference>
<feature type="transmembrane region" description="Helical" evidence="11">
    <location>
        <begin position="767"/>
        <end position="784"/>
    </location>
</feature>
<dbReference type="Gene3D" id="1.20.1110.10">
    <property type="entry name" value="Calcium-transporting ATPase, transmembrane domain"/>
    <property type="match status" value="1"/>
</dbReference>
<dbReference type="Gene3D" id="2.70.150.10">
    <property type="entry name" value="Calcium-transporting ATPase, cytoplasmic transduction domain A"/>
    <property type="match status" value="1"/>
</dbReference>
<feature type="transmembrane region" description="Helical" evidence="11">
    <location>
        <begin position="732"/>
        <end position="755"/>
    </location>
</feature>
<dbReference type="GO" id="GO:0015662">
    <property type="term" value="F:P-type ion transporter activity"/>
    <property type="evidence" value="ECO:0007669"/>
    <property type="project" value="UniProtKB-ARBA"/>
</dbReference>
<keyword evidence="8" id="KW-1278">Translocase</keyword>
<feature type="transmembrane region" description="Helical" evidence="11">
    <location>
        <begin position="58"/>
        <end position="74"/>
    </location>
</feature>
<keyword evidence="10 11" id="KW-0472">Membrane</keyword>
<evidence type="ECO:0000256" key="3">
    <source>
        <dbReference type="ARBA" id="ARBA00022475"/>
    </source>
</evidence>
<dbReference type="InterPro" id="IPR050510">
    <property type="entry name" value="Cation_transp_ATPase_P-type"/>
</dbReference>
<evidence type="ECO:0000256" key="11">
    <source>
        <dbReference type="SAM" id="Phobius"/>
    </source>
</evidence>
<evidence type="ECO:0000256" key="2">
    <source>
        <dbReference type="ARBA" id="ARBA00005675"/>
    </source>
</evidence>
<dbReference type="SFLD" id="SFLDG00002">
    <property type="entry name" value="C1.7:_P-type_atpase_like"/>
    <property type="match status" value="1"/>
</dbReference>
<dbReference type="InterPro" id="IPR023299">
    <property type="entry name" value="ATPase_P-typ_cyto_dom_N"/>
</dbReference>
<dbReference type="InterPro" id="IPR036412">
    <property type="entry name" value="HAD-like_sf"/>
</dbReference>
<keyword evidence="5" id="KW-0479">Metal-binding</keyword>
<evidence type="ECO:0000256" key="9">
    <source>
        <dbReference type="ARBA" id="ARBA00022989"/>
    </source>
</evidence>
<evidence type="ECO:0000256" key="10">
    <source>
        <dbReference type="ARBA" id="ARBA00023136"/>
    </source>
</evidence>
<proteinExistence type="inferred from homology"/>
<dbReference type="Proteomes" id="UP000315971">
    <property type="component" value="Unassembled WGS sequence"/>
</dbReference>
<evidence type="ECO:0000256" key="4">
    <source>
        <dbReference type="ARBA" id="ARBA00022692"/>
    </source>
</evidence>
<comment type="similarity">
    <text evidence="2">Belongs to the cation transport ATPase (P-type) (TC 3.A.3) family. Type IIA subfamily.</text>
</comment>
<dbReference type="Pfam" id="PF13246">
    <property type="entry name" value="Cation_ATPase"/>
    <property type="match status" value="1"/>
</dbReference>
<sequence length="878" mass="96629">MNWYQLTLDELFKKLRSNQFGLTTKEAALRMQHYGLNEIHEQKKCPPHIMFLNQFRDFMIIVLILSATIAGFFGDIIDTFIILLIVLINAIIGFVQEYKAEKAMEALNRMAAIHAVVIRNRIPTTLIATDIVPGDVVLLEAGNVVPADLRIVENHQLKVDEASLTGESIAVEKDSAPIGEESIALGDRKNIAFKGTNVVNGRGKGIVVATGMNTELGKIASLMTGDEVKTPLQKRLAVFGKNLAMIVLAICTIVFTVGLIRGEKPLLMLLTSISLAVAAIPEALPAVVTIALAIGAKKMVRQNALVRKLPAVETLGSVTYICSDKTGTLTQNKMIVEEVYIDGTNFYKKDALKETLNEKEKLIFMAMALSNDVSDYVGSRPIGDSTEIALLEMARAQGFNKNELEQLFPRVAEIPFDPERKCMTTIHKFNGEYISFTKGALDVLLQKTIGLTNEEKEKLLQTSQRMAADGLRVLAFFIKKTDKLPFPILHEKIESELTILGTAGLFDPPRQEVKQAIDECKTAGIKPVMITGDHPLTAYSIAKRLGIIESEDDKVFTGVELTAKSLQEFEEKVDHIKVYARVSPEQKLKIVKVLQNRGQFVAMTGDGVNDAPSLKKADIGIAMGINGTDVSKEAAHLILLDDNFATIVKAVKSGRRIFDNIRKFIKYTMTSNSGEIWTIFLAPLLGLPLPLLPVHILWINLVTDGLPGLALAAEPAEKGIMKRPPRPPNENIFAKGLGTHILWVGILMGSITIISQALEIRLNNPNWQTMVFTVLCLSQIGHVLAIRSETQSFFSQGPLSNKPLLGAAILTFILQLCTIYIPFLNTVFKTAPLSLHDLFITIGLSSVVFVAVEFEKIFKRALKNRAWGSGMLSANENI</sequence>
<comment type="subcellular location">
    <subcellularLocation>
        <location evidence="1">Cell membrane</location>
        <topology evidence="1">Multi-pass membrane protein</topology>
    </subcellularLocation>
</comment>
<dbReference type="Gene3D" id="3.40.1110.10">
    <property type="entry name" value="Calcium-transporting ATPase, cytoplasmic domain N"/>
    <property type="match status" value="1"/>
</dbReference>
<dbReference type="GO" id="GO:0005886">
    <property type="term" value="C:plasma membrane"/>
    <property type="evidence" value="ECO:0007669"/>
    <property type="project" value="UniProtKB-SubCell"/>
</dbReference>
<keyword evidence="6" id="KW-0547">Nucleotide-binding</keyword>
<dbReference type="Pfam" id="PF00122">
    <property type="entry name" value="E1-E2_ATPase"/>
    <property type="match status" value="1"/>
</dbReference>
<dbReference type="SFLD" id="SFLDF00027">
    <property type="entry name" value="p-type_atpase"/>
    <property type="match status" value="1"/>
</dbReference>
<dbReference type="InterPro" id="IPR004014">
    <property type="entry name" value="ATPase_P-typ_cation-transptr_N"/>
</dbReference>
<dbReference type="InterPro" id="IPR018303">
    <property type="entry name" value="ATPase_P-typ_P_site"/>
</dbReference>
<accession>A0A521D2Q2</accession>
<dbReference type="SUPFAM" id="SSF81665">
    <property type="entry name" value="Calcium ATPase, transmembrane domain M"/>
    <property type="match status" value="1"/>
</dbReference>
<dbReference type="RefSeq" id="WP_142603823.1">
    <property type="nucleotide sequence ID" value="NZ_FXSZ01000005.1"/>
</dbReference>
<dbReference type="InterPro" id="IPR006068">
    <property type="entry name" value="ATPase_P-typ_cation-transptr_C"/>
</dbReference>
<dbReference type="Pfam" id="PF00689">
    <property type="entry name" value="Cation_ATPase_C"/>
    <property type="match status" value="1"/>
</dbReference>
<dbReference type="InterPro" id="IPR059000">
    <property type="entry name" value="ATPase_P-type_domA"/>
</dbReference>
<dbReference type="PRINTS" id="PR00119">
    <property type="entry name" value="CATATPASE"/>
</dbReference>
<evidence type="ECO:0000256" key="1">
    <source>
        <dbReference type="ARBA" id="ARBA00004651"/>
    </source>
</evidence>
<dbReference type="InterPro" id="IPR044492">
    <property type="entry name" value="P_typ_ATPase_HD_dom"/>
</dbReference>
<dbReference type="GO" id="GO:0016887">
    <property type="term" value="F:ATP hydrolysis activity"/>
    <property type="evidence" value="ECO:0007669"/>
    <property type="project" value="InterPro"/>
</dbReference>
<dbReference type="PROSITE" id="PS00154">
    <property type="entry name" value="ATPASE_E1_E2"/>
    <property type="match status" value="1"/>
</dbReference>
<dbReference type="NCBIfam" id="TIGR01494">
    <property type="entry name" value="ATPase_P-type"/>
    <property type="match status" value="2"/>
</dbReference>
<feature type="transmembrane region" description="Helical" evidence="11">
    <location>
        <begin position="243"/>
        <end position="260"/>
    </location>
</feature>
<dbReference type="InterPro" id="IPR008250">
    <property type="entry name" value="ATPase_P-typ_transduc_dom_A_sf"/>
</dbReference>